<dbReference type="PANTHER" id="PTHR12110:SF53">
    <property type="entry name" value="BLR5974 PROTEIN"/>
    <property type="match status" value="1"/>
</dbReference>
<dbReference type="SUPFAM" id="SSF51658">
    <property type="entry name" value="Xylose isomerase-like"/>
    <property type="match status" value="1"/>
</dbReference>
<evidence type="ECO:0000313" key="3">
    <source>
        <dbReference type="EMBL" id="GAA4181891.1"/>
    </source>
</evidence>
<evidence type="ECO:0000313" key="4">
    <source>
        <dbReference type="Proteomes" id="UP001501079"/>
    </source>
</evidence>
<protein>
    <recommendedName>
        <fullName evidence="2">Xylose isomerase-like TIM barrel domain-containing protein</fullName>
    </recommendedName>
</protein>
<evidence type="ECO:0000256" key="1">
    <source>
        <dbReference type="ARBA" id="ARBA00023277"/>
    </source>
</evidence>
<dbReference type="RefSeq" id="WP_344757419.1">
    <property type="nucleotide sequence ID" value="NZ_BAABBW010000008.1"/>
</dbReference>
<dbReference type="EMBL" id="BAABBW010000008">
    <property type="protein sequence ID" value="GAA4181891.1"/>
    <property type="molecule type" value="Genomic_DNA"/>
</dbReference>
<keyword evidence="4" id="KW-1185">Reference proteome</keyword>
<sequence>MSAIAVSSFSLRQQLGPVRIEYIDEFGHEQEYVMAYPALLGFGEFARRVREEFGVDEIELCQIQLGPLDELEDGGAARLRTELDAAGVRVRNVPIDIGDLGSTDAARRARDAELTLRWFDVAATLGSRFVRVNAGTPLGSGPDRNALVAELAALGDAAAERGLRMLVENHGGLSSDPEFLTGLVDAVGGAHLGILLDLGNLEPMLAITHAAFTGAPVPTAPDFAPLYAAISRLAPHAELVHAKSYGIDATGRPSSFDARAALEALAASSYAGPVTIEYEGEHGDPWQWTQRVTALAREVLG</sequence>
<proteinExistence type="predicted"/>
<comment type="caution">
    <text evidence="3">The sequence shown here is derived from an EMBL/GenBank/DDBJ whole genome shotgun (WGS) entry which is preliminary data.</text>
</comment>
<accession>A0ABP8ACX3</accession>
<reference evidence="4" key="1">
    <citation type="journal article" date="2019" name="Int. J. Syst. Evol. Microbiol.">
        <title>The Global Catalogue of Microorganisms (GCM) 10K type strain sequencing project: providing services to taxonomists for standard genome sequencing and annotation.</title>
        <authorList>
            <consortium name="The Broad Institute Genomics Platform"/>
            <consortium name="The Broad Institute Genome Sequencing Center for Infectious Disease"/>
            <person name="Wu L."/>
            <person name="Ma J."/>
        </authorList>
    </citation>
    <scope>NUCLEOTIDE SEQUENCE [LARGE SCALE GENOMIC DNA]</scope>
    <source>
        <strain evidence="4">JCM 17591</strain>
    </source>
</reference>
<dbReference type="Pfam" id="PF01261">
    <property type="entry name" value="AP_endonuc_2"/>
    <property type="match status" value="1"/>
</dbReference>
<keyword evidence="1" id="KW-0119">Carbohydrate metabolism</keyword>
<dbReference type="InterPro" id="IPR050312">
    <property type="entry name" value="IolE/XylAMocC-like"/>
</dbReference>
<dbReference type="Gene3D" id="3.20.20.150">
    <property type="entry name" value="Divalent-metal-dependent TIM barrel enzymes"/>
    <property type="match status" value="1"/>
</dbReference>
<name>A0ABP8ACX3_9MICO</name>
<dbReference type="Proteomes" id="UP001501079">
    <property type="component" value="Unassembled WGS sequence"/>
</dbReference>
<feature type="domain" description="Xylose isomerase-like TIM barrel" evidence="2">
    <location>
        <begin position="52"/>
        <end position="284"/>
    </location>
</feature>
<dbReference type="InterPro" id="IPR036237">
    <property type="entry name" value="Xyl_isomerase-like_sf"/>
</dbReference>
<organism evidence="3 4">
    <name type="scientific">Gryllotalpicola koreensis</name>
    <dbReference type="NCBI Taxonomy" id="993086"/>
    <lineage>
        <taxon>Bacteria</taxon>
        <taxon>Bacillati</taxon>
        <taxon>Actinomycetota</taxon>
        <taxon>Actinomycetes</taxon>
        <taxon>Micrococcales</taxon>
        <taxon>Microbacteriaceae</taxon>
        <taxon>Gryllotalpicola</taxon>
    </lineage>
</organism>
<evidence type="ECO:0000259" key="2">
    <source>
        <dbReference type="Pfam" id="PF01261"/>
    </source>
</evidence>
<gene>
    <name evidence="3" type="ORF">GCM10022287_37840</name>
</gene>
<dbReference type="PANTHER" id="PTHR12110">
    <property type="entry name" value="HYDROXYPYRUVATE ISOMERASE"/>
    <property type="match status" value="1"/>
</dbReference>
<dbReference type="InterPro" id="IPR013022">
    <property type="entry name" value="Xyl_isomerase-like_TIM-brl"/>
</dbReference>